<organism evidence="2 3">
    <name type="scientific">Frankliniella occidentalis</name>
    <name type="common">Western flower thrips</name>
    <name type="synonym">Euthrips occidentalis</name>
    <dbReference type="NCBI Taxonomy" id="133901"/>
    <lineage>
        <taxon>Eukaryota</taxon>
        <taxon>Metazoa</taxon>
        <taxon>Ecdysozoa</taxon>
        <taxon>Arthropoda</taxon>
        <taxon>Hexapoda</taxon>
        <taxon>Insecta</taxon>
        <taxon>Pterygota</taxon>
        <taxon>Neoptera</taxon>
        <taxon>Paraneoptera</taxon>
        <taxon>Thysanoptera</taxon>
        <taxon>Terebrantia</taxon>
        <taxon>Thripoidea</taxon>
        <taxon>Thripidae</taxon>
        <taxon>Frankliniella</taxon>
    </lineage>
</organism>
<dbReference type="GO" id="GO:0042254">
    <property type="term" value="P:ribosome biogenesis"/>
    <property type="evidence" value="ECO:0007669"/>
    <property type="project" value="TreeGrafter"/>
</dbReference>
<dbReference type="GO" id="GO:0005730">
    <property type="term" value="C:nucleolus"/>
    <property type="evidence" value="ECO:0007669"/>
    <property type="project" value="TreeGrafter"/>
</dbReference>
<dbReference type="Proteomes" id="UP000504606">
    <property type="component" value="Unplaced"/>
</dbReference>
<dbReference type="Pfam" id="PF10441">
    <property type="entry name" value="Urb2"/>
    <property type="match status" value="1"/>
</dbReference>
<dbReference type="RefSeq" id="XP_052122819.1">
    <property type="nucleotide sequence ID" value="XM_052266859.1"/>
</dbReference>
<evidence type="ECO:0000313" key="2">
    <source>
        <dbReference type="Proteomes" id="UP000504606"/>
    </source>
</evidence>
<gene>
    <name evidence="3" type="primary">LOC113216347</name>
</gene>
<evidence type="ECO:0000259" key="1">
    <source>
        <dbReference type="Pfam" id="PF10441"/>
    </source>
</evidence>
<protein>
    <submittedName>
        <fullName evidence="3">Uncharacterized protein LOC113216347 isoform X1</fullName>
    </submittedName>
</protein>
<dbReference type="PANTHER" id="PTHR15682:SF2">
    <property type="entry name" value="UNHEALTHY RIBOSOME BIOGENESIS PROTEIN 2 HOMOLOG"/>
    <property type="match status" value="1"/>
</dbReference>
<evidence type="ECO:0000313" key="3">
    <source>
        <dbReference type="RefSeq" id="XP_052122819.1"/>
    </source>
</evidence>
<dbReference type="OrthoDB" id="160374at2759"/>
<feature type="domain" description="Nucleolar 27S pre-rRNA processing Urb2/Npa2 C-terminal" evidence="1">
    <location>
        <begin position="1241"/>
        <end position="1437"/>
    </location>
</feature>
<name>A0A9C6U7W4_FRAOC</name>
<keyword evidence="2" id="KW-1185">Reference proteome</keyword>
<dbReference type="GeneID" id="113216347"/>
<dbReference type="InterPro" id="IPR052609">
    <property type="entry name" value="Ribosome_Biogenesis_Reg"/>
</dbReference>
<dbReference type="PANTHER" id="PTHR15682">
    <property type="entry name" value="UNHEALTHY RIBOSOME BIOGENESIS PROTEIN 2 HOMOLOG"/>
    <property type="match status" value="1"/>
</dbReference>
<dbReference type="InterPro" id="IPR018849">
    <property type="entry name" value="Urb2/Npa2_C"/>
</dbReference>
<accession>A0A9C6U7W4</accession>
<dbReference type="KEGG" id="foc:113216347"/>
<sequence>MAGTTELLKRLDSDGEPLAKRLCLAQNAFQSSQLPVQRKEEAVINWFCKIAGKYKKKSKRDSVVGSDDDVQKLWSTLQTCIASSHMQRLGVSDIRPSAKANIVKALSKHLEKDSPPADHISLLECAISVLEASSFQRYFRTNISLCFNFVSHILGSLSHLGPEQITLCVRGVSTIQAISRQTILRNELCLTFLNVVLMPLIKLLKSQGSQPSPLTTEIYKCIQQVLFPKASSEFPHFLNEVFKESKKVADPTANLPLSIDQHQIPFRLLEVLREARDLLDEDLFVSLVSTVFRAFAASQKSNPDPLIFKMTVTLSYVVGFHVKNPKCHGLYGRLNESVTKAEKDLSALSLNTLHAMALVLVQWKIPLNGEIYGSSFLNWLQMVVESLFPCPSRLPAGSSFLELMSTLIKLNPMIVESNVKNILAAITEKPLTDEEEPIYKTFISNLLGMYMKLNRIPNFTTIFLTSLHDGFKNQDESNILNMNPGVWLPANVTEQLTQFATTMPSTSSIATLSIFLEQFNSVGVQPYLQSSQGIEFSKSGYIDLFLQCVCELLCSFLSGVRLLEQCTIFPARQGYCNFMKQLKEHHSSFGRLLLKGKSPNLAMLCTFLKISYHWAAEALLIQQYADIGREDLLASVETNLNEGTKNISGGGILSYLHPYLTSEEWSKIYDLALQSADENCKELLLKLDLQLLSALRMFDASQSSKPKEVAKRACELLVGKLGAVNSAMLDRCTVSDIILMSPLLSVSDLVALSDSIASCLIGCKNESLLSNLITLLVEERLVACGLICSTMTSLKRCLKVSKRKRDEMGGKMWKISKSVLGALDTELIIQAEVQELPNSKEELNLFISSIANIMEKALIDMNEVSTIKEEYDLSSVSVHLQLMRSLPLAYLSPSHQAVLFISLLSIALDCSSLPSSHVKDEIMKLIFDHLLLGLYERGMRVSPDFAGHLDYGVLISGLAHFVVNHSVGRRLLELVLGHALRHEQTQEQVLEKVALLKKKGKVNEPGKENLLVGSLIMQNLCEKKLKNVRPQKTLENDEESPSDPVEVLKKARKKLAKSFEALIQNKLVSPQEALHAFALTLDFNIKFGKGIDTIVEHLESFCSSAVSFLVSNQISEQKAAETLLLVVFRNRNKLNESLPTSLLNDVWLLLSSSVKPSEVLVTAIFESASQEEMAFIVNDLLHKVEKTVAVAEEEKASPDVMLFWLILLKCHNLPAANNEVCLKALRTVFERLPFIDLRQQQLLEFLQAVLSSSKVAMDMEMIDQCISVLHEVSLPQATKDFILLATQFLSVLSALLLHRSSHTLDCIPSFMQMLQYFVKQLANHSKQTSELSRSDGAQLAGLAFGVEKLLYALTKPERKKSFRRVAAYFLADIMTIFETITLCSTVKVHFQNMAYAILSIVDDYAIKFLLRSMSSASNEIFKTLHDSYKKFHRFSGKV</sequence>
<reference evidence="3" key="1">
    <citation type="submission" date="2025-08" db="UniProtKB">
        <authorList>
            <consortium name="RefSeq"/>
        </authorList>
    </citation>
    <scope>IDENTIFICATION</scope>
    <source>
        <tissue evidence="3">Whole organism</tissue>
    </source>
</reference>
<proteinExistence type="predicted"/>